<evidence type="ECO:0000256" key="2">
    <source>
        <dbReference type="ARBA" id="ARBA00023125"/>
    </source>
</evidence>
<gene>
    <name evidence="5" type="ORF">KHM83_04080</name>
</gene>
<dbReference type="InterPro" id="IPR020449">
    <property type="entry name" value="Tscrpt_reg_AraC-type_HTH"/>
</dbReference>
<keyword evidence="6" id="KW-1185">Reference proteome</keyword>
<dbReference type="PRINTS" id="PR00032">
    <property type="entry name" value="HTHARAC"/>
</dbReference>
<dbReference type="InterPro" id="IPR009057">
    <property type="entry name" value="Homeodomain-like_sf"/>
</dbReference>
<accession>A0ABS5PL47</accession>
<dbReference type="PANTHER" id="PTHR43280">
    <property type="entry name" value="ARAC-FAMILY TRANSCRIPTIONAL REGULATOR"/>
    <property type="match status" value="1"/>
</dbReference>
<dbReference type="EMBL" id="JAHBCL010000005">
    <property type="protein sequence ID" value="MBS7525853.1"/>
    <property type="molecule type" value="Genomic_DNA"/>
</dbReference>
<dbReference type="InterPro" id="IPR018062">
    <property type="entry name" value="HTH_AraC-typ_CS"/>
</dbReference>
<dbReference type="PANTHER" id="PTHR43280:SF28">
    <property type="entry name" value="HTH-TYPE TRANSCRIPTIONAL ACTIVATOR RHAS"/>
    <property type="match status" value="1"/>
</dbReference>
<keyword evidence="2" id="KW-0238">DNA-binding</keyword>
<sequence length="382" mass="44761">MLRTYQIFQQLTGIRLFEYHGEESYRHLPYDERTNRRMNIDVAMMFQQVKTVDSFIIHAIYPHCYIIIWRPKMTTDGSEIIFSEMLYTASQSEVICCEKCHRTIDAKRFKQMSHEVIQTAGEQLLKILEPNAVQHRYTTRSESAATFCRDAVLCEIHEEICEQPLQNHVREIVRALSNRELEEANKQYDHVLSHLKQAYEGISPSDTLQGRFVYFMTAFTYELAEAFPNYKQRIFQMHRVAMTTFLKQTHYTNQAIFAQTYLSAYIKLLVPVSGNQTTLVTHKALQMIHHQYTGGLTLKVVADQLHVQPSYLSRQFKKDVEMTFTQYLMAYRLKRAVILMRETTLPLTEIAMMVGFDSSAYFSTCFKSVYELSPSAYRRQCV</sequence>
<reference evidence="5 6" key="1">
    <citation type="submission" date="2021-05" db="EMBL/GenBank/DDBJ databases">
        <title>Fusibacter ferrireducens sp. nov., an anaerobic, sulfur- and Fe-reducing bacterium isolated from the mangrove sediment.</title>
        <authorList>
            <person name="Qiu D."/>
        </authorList>
    </citation>
    <scope>NUCLEOTIDE SEQUENCE [LARGE SCALE GENOMIC DNA]</scope>
    <source>
        <strain evidence="5 6">DSM 12116</strain>
    </source>
</reference>
<dbReference type="PROSITE" id="PS00041">
    <property type="entry name" value="HTH_ARAC_FAMILY_1"/>
    <property type="match status" value="1"/>
</dbReference>
<organism evidence="5 6">
    <name type="scientific">Fusibacter paucivorans</name>
    <dbReference type="NCBI Taxonomy" id="76009"/>
    <lineage>
        <taxon>Bacteria</taxon>
        <taxon>Bacillati</taxon>
        <taxon>Bacillota</taxon>
        <taxon>Clostridia</taxon>
        <taxon>Eubacteriales</taxon>
        <taxon>Eubacteriales Family XII. Incertae Sedis</taxon>
        <taxon>Fusibacter</taxon>
    </lineage>
</organism>
<proteinExistence type="predicted"/>
<feature type="domain" description="HTH araC/xylS-type" evidence="4">
    <location>
        <begin position="282"/>
        <end position="380"/>
    </location>
</feature>
<dbReference type="SMART" id="SM00342">
    <property type="entry name" value="HTH_ARAC"/>
    <property type="match status" value="1"/>
</dbReference>
<evidence type="ECO:0000259" key="4">
    <source>
        <dbReference type="PROSITE" id="PS01124"/>
    </source>
</evidence>
<dbReference type="Pfam" id="PF12833">
    <property type="entry name" value="HTH_18"/>
    <property type="match status" value="1"/>
</dbReference>
<dbReference type="PROSITE" id="PS01124">
    <property type="entry name" value="HTH_ARAC_FAMILY_2"/>
    <property type="match status" value="1"/>
</dbReference>
<dbReference type="RefSeq" id="WP_213235637.1">
    <property type="nucleotide sequence ID" value="NZ_JAHBCL010000005.1"/>
</dbReference>
<evidence type="ECO:0000313" key="6">
    <source>
        <dbReference type="Proteomes" id="UP000746471"/>
    </source>
</evidence>
<dbReference type="Proteomes" id="UP000746471">
    <property type="component" value="Unassembled WGS sequence"/>
</dbReference>
<dbReference type="Gene3D" id="1.10.10.60">
    <property type="entry name" value="Homeodomain-like"/>
    <property type="match status" value="2"/>
</dbReference>
<dbReference type="SUPFAM" id="SSF46689">
    <property type="entry name" value="Homeodomain-like"/>
    <property type="match status" value="2"/>
</dbReference>
<comment type="caution">
    <text evidence="5">The sequence shown here is derived from an EMBL/GenBank/DDBJ whole genome shotgun (WGS) entry which is preliminary data.</text>
</comment>
<name>A0ABS5PL47_9FIRM</name>
<keyword evidence="3" id="KW-0804">Transcription</keyword>
<evidence type="ECO:0000313" key="5">
    <source>
        <dbReference type="EMBL" id="MBS7525853.1"/>
    </source>
</evidence>
<protein>
    <submittedName>
        <fullName evidence="5">Helix-turn-helix transcriptional regulator</fullName>
    </submittedName>
</protein>
<evidence type="ECO:0000256" key="3">
    <source>
        <dbReference type="ARBA" id="ARBA00023163"/>
    </source>
</evidence>
<dbReference type="InterPro" id="IPR018060">
    <property type="entry name" value="HTH_AraC"/>
</dbReference>
<keyword evidence="1" id="KW-0805">Transcription regulation</keyword>
<evidence type="ECO:0000256" key="1">
    <source>
        <dbReference type="ARBA" id="ARBA00023015"/>
    </source>
</evidence>